<dbReference type="Pfam" id="PF00067">
    <property type="entry name" value="p450"/>
    <property type="match status" value="1"/>
</dbReference>
<evidence type="ECO:0000256" key="9">
    <source>
        <dbReference type="ARBA" id="ARBA00023004"/>
    </source>
</evidence>
<dbReference type="PANTHER" id="PTHR47947:SF26">
    <property type="entry name" value="CYTOCHROME P450"/>
    <property type="match status" value="1"/>
</dbReference>
<dbReference type="InterPro" id="IPR001128">
    <property type="entry name" value="Cyt_P450"/>
</dbReference>
<evidence type="ECO:0000256" key="1">
    <source>
        <dbReference type="ARBA" id="ARBA00001971"/>
    </source>
</evidence>
<dbReference type="SUPFAM" id="SSF48264">
    <property type="entry name" value="Cytochrome P450"/>
    <property type="match status" value="1"/>
</dbReference>
<reference evidence="14" key="1">
    <citation type="submission" date="2023-02" db="EMBL/GenBank/DDBJ databases">
        <authorList>
            <person name="Liu X."/>
        </authorList>
    </citation>
    <scope>NUCLEOTIDE SEQUENCE</scope>
</reference>
<evidence type="ECO:0000256" key="2">
    <source>
        <dbReference type="ARBA" id="ARBA00004370"/>
    </source>
</evidence>
<dbReference type="Gene3D" id="1.10.630.10">
    <property type="entry name" value="Cytochrome P450"/>
    <property type="match status" value="1"/>
</dbReference>
<dbReference type="PROSITE" id="PS00086">
    <property type="entry name" value="CYTOCHROME_P450"/>
    <property type="match status" value="1"/>
</dbReference>
<protein>
    <submittedName>
        <fullName evidence="14">CYP82C154</fullName>
    </submittedName>
</protein>
<dbReference type="EMBL" id="OQ434208">
    <property type="protein sequence ID" value="WNT44086.1"/>
    <property type="molecule type" value="mRNA"/>
</dbReference>
<dbReference type="PANTHER" id="PTHR47947">
    <property type="entry name" value="CYTOCHROME P450 82C3-RELATED"/>
    <property type="match status" value="1"/>
</dbReference>
<keyword evidence="6 11" id="KW-0479">Metal-binding</keyword>
<evidence type="ECO:0000256" key="12">
    <source>
        <dbReference type="RuleBase" id="RU000461"/>
    </source>
</evidence>
<comment type="subcellular location">
    <subcellularLocation>
        <location evidence="2">Membrane</location>
    </subcellularLocation>
</comment>
<dbReference type="GO" id="GO:0005506">
    <property type="term" value="F:iron ion binding"/>
    <property type="evidence" value="ECO:0007669"/>
    <property type="project" value="InterPro"/>
</dbReference>
<name>A0AA96NF93_9MAGN</name>
<evidence type="ECO:0000313" key="14">
    <source>
        <dbReference type="EMBL" id="WNT44086.1"/>
    </source>
</evidence>
<keyword evidence="5 13" id="KW-0812">Transmembrane</keyword>
<evidence type="ECO:0000256" key="10">
    <source>
        <dbReference type="ARBA" id="ARBA00023136"/>
    </source>
</evidence>
<dbReference type="InterPro" id="IPR050651">
    <property type="entry name" value="Plant_Cytochrome_P450_Monoox"/>
</dbReference>
<dbReference type="GO" id="GO:0016020">
    <property type="term" value="C:membrane"/>
    <property type="evidence" value="ECO:0007669"/>
    <property type="project" value="UniProtKB-SubCell"/>
</dbReference>
<feature type="binding site" description="axial binding residue" evidence="11">
    <location>
        <position position="471"/>
    </location>
    <ligand>
        <name>heme</name>
        <dbReference type="ChEBI" id="CHEBI:30413"/>
    </ligand>
    <ligandPart>
        <name>Fe</name>
        <dbReference type="ChEBI" id="CHEBI:18248"/>
    </ligandPart>
</feature>
<organism evidence="14">
    <name type="scientific">Corydalis yanhusuo</name>
    <dbReference type="NCBI Taxonomy" id="458692"/>
    <lineage>
        <taxon>Eukaryota</taxon>
        <taxon>Viridiplantae</taxon>
        <taxon>Streptophyta</taxon>
        <taxon>Embryophyta</taxon>
        <taxon>Tracheophyta</taxon>
        <taxon>Spermatophyta</taxon>
        <taxon>Magnoliopsida</taxon>
        <taxon>Ranunculales</taxon>
        <taxon>Papaveraceae</taxon>
        <taxon>Fumarioideae</taxon>
        <taxon>Corydalis</taxon>
    </lineage>
</organism>
<dbReference type="GO" id="GO:0033075">
    <property type="term" value="P:isoquinoline alkaloid biosynthetic process"/>
    <property type="evidence" value="ECO:0007669"/>
    <property type="project" value="UniProtKB-ARBA"/>
</dbReference>
<evidence type="ECO:0000256" key="8">
    <source>
        <dbReference type="ARBA" id="ARBA00023002"/>
    </source>
</evidence>
<dbReference type="PRINTS" id="PR00463">
    <property type="entry name" value="EP450I"/>
</dbReference>
<evidence type="ECO:0000256" key="5">
    <source>
        <dbReference type="ARBA" id="ARBA00022692"/>
    </source>
</evidence>
<dbReference type="InterPro" id="IPR036396">
    <property type="entry name" value="Cyt_P450_sf"/>
</dbReference>
<keyword evidence="12" id="KW-0503">Monooxygenase</keyword>
<dbReference type="InterPro" id="IPR017972">
    <property type="entry name" value="Cyt_P450_CS"/>
</dbReference>
<evidence type="ECO:0000256" key="4">
    <source>
        <dbReference type="ARBA" id="ARBA00022617"/>
    </source>
</evidence>
<dbReference type="CDD" id="cd20654">
    <property type="entry name" value="CYP82"/>
    <property type="match status" value="1"/>
</dbReference>
<dbReference type="GO" id="GO:0020037">
    <property type="term" value="F:heme binding"/>
    <property type="evidence" value="ECO:0007669"/>
    <property type="project" value="InterPro"/>
</dbReference>
<dbReference type="GO" id="GO:0004497">
    <property type="term" value="F:monooxygenase activity"/>
    <property type="evidence" value="ECO:0007669"/>
    <property type="project" value="UniProtKB-KW"/>
</dbReference>
<evidence type="ECO:0000256" key="11">
    <source>
        <dbReference type="PIRSR" id="PIRSR602401-1"/>
    </source>
</evidence>
<dbReference type="PRINTS" id="PR00385">
    <property type="entry name" value="P450"/>
</dbReference>
<comment type="cofactor">
    <cofactor evidence="1 11">
        <name>heme</name>
        <dbReference type="ChEBI" id="CHEBI:30413"/>
    </cofactor>
</comment>
<keyword evidence="10 13" id="KW-0472">Membrane</keyword>
<keyword evidence="4 11" id="KW-0349">Heme</keyword>
<sequence length="535" mass="61181">MDIEFQTITVGGLICFIFLLCVHLWRKEKKSMPPELQGGWPIIGNLHQLGRDGGSNNTDNLLHRFFGSLADKLGPAFTIRIGMRRALVVSSWEITKECFTTNDRIFPTRPNSIGAKLMGYDSAMFGLAPYGPYWREMRKLTTLELLSNRRLEMLKGIRDTEIKISVKELYEIWVENGGKNPVLVEMKRWFGDLTFNVTVMMIAGKRYLGRNCDCDEDETRRAQKAFSEFMRLLGVFVISDAIPFLRFFDIQGYEKEMKRNGEDIDLVLGKWVSEHRDRKKKRDLGEEEEEQQKDFIDVMLSILDDEDKFFGRDVDTVIKSTCISLILGGYETSLVTLTWALSLLLNNPHILRKAQAELDIHVGKDRRVDESDVKNLVYIQAIIKETLRLYPAGPITPPRQAMEDCTVAGFHIPKGTQLMVNLWKLQRDPRVWSDPSEFKPERFLNGNSHADIDVRGQHFELIPFSSGRRGCPGISFAMQVLHLTLARLLHGFDFSTPSDKPIDMTESLGRLTCPKATPLEVLLAPRLPTMLYATE</sequence>
<evidence type="ECO:0000256" key="6">
    <source>
        <dbReference type="ARBA" id="ARBA00022723"/>
    </source>
</evidence>
<dbReference type="AlphaFoldDB" id="A0AA96NF93"/>
<comment type="pathway">
    <text evidence="3">Alkaloid biosynthesis.</text>
</comment>
<evidence type="ECO:0000256" key="7">
    <source>
        <dbReference type="ARBA" id="ARBA00022989"/>
    </source>
</evidence>
<accession>A0AA96NF93</accession>
<comment type="similarity">
    <text evidence="12">Belongs to the cytochrome P450 family.</text>
</comment>
<evidence type="ECO:0000256" key="3">
    <source>
        <dbReference type="ARBA" id="ARBA00004913"/>
    </source>
</evidence>
<dbReference type="FunFam" id="1.10.630.10:FF:000026">
    <property type="entry name" value="Cytochrome P450 82C4"/>
    <property type="match status" value="1"/>
</dbReference>
<evidence type="ECO:0000256" key="13">
    <source>
        <dbReference type="SAM" id="Phobius"/>
    </source>
</evidence>
<feature type="transmembrane region" description="Helical" evidence="13">
    <location>
        <begin position="6"/>
        <end position="25"/>
    </location>
</feature>
<dbReference type="InterPro" id="IPR002401">
    <property type="entry name" value="Cyt_P450_E_grp-I"/>
</dbReference>
<keyword evidence="7 13" id="KW-1133">Transmembrane helix</keyword>
<keyword evidence="8 12" id="KW-0560">Oxidoreductase</keyword>
<proteinExistence type="evidence at transcript level"/>
<keyword evidence="9 11" id="KW-0408">Iron</keyword>
<dbReference type="GO" id="GO:0016705">
    <property type="term" value="F:oxidoreductase activity, acting on paired donors, with incorporation or reduction of molecular oxygen"/>
    <property type="evidence" value="ECO:0007669"/>
    <property type="project" value="InterPro"/>
</dbReference>